<organism evidence="1 2">
    <name type="scientific">Vibrio tasmaniensis</name>
    <dbReference type="NCBI Taxonomy" id="212663"/>
    <lineage>
        <taxon>Bacteria</taxon>
        <taxon>Pseudomonadati</taxon>
        <taxon>Pseudomonadota</taxon>
        <taxon>Gammaproteobacteria</taxon>
        <taxon>Vibrionales</taxon>
        <taxon>Vibrionaceae</taxon>
        <taxon>Vibrio</taxon>
    </lineage>
</organism>
<dbReference type="EMBL" id="SYVV01000020">
    <property type="protein sequence ID" value="TKG32956.1"/>
    <property type="molecule type" value="Genomic_DNA"/>
</dbReference>
<dbReference type="AlphaFoldDB" id="A0AB38NQS9"/>
<dbReference type="Proteomes" id="UP000308018">
    <property type="component" value="Unassembled WGS sequence"/>
</dbReference>
<protein>
    <submittedName>
        <fullName evidence="1">Uncharacterized protein</fullName>
    </submittedName>
</protein>
<proteinExistence type="predicted"/>
<reference evidence="1 2" key="1">
    <citation type="submission" date="2019-04" db="EMBL/GenBank/DDBJ databases">
        <title>A reverse ecology approach based on a biological definition of microbial populations.</title>
        <authorList>
            <person name="Arevalo P."/>
            <person name="Vaninsberghe D."/>
            <person name="Elsherbini J."/>
            <person name="Gore J."/>
            <person name="Polz M."/>
        </authorList>
    </citation>
    <scope>NUCLEOTIDE SEQUENCE [LARGE SCALE GENOMIC DNA]</scope>
    <source>
        <strain evidence="1 2">10N.222.45.A8</strain>
    </source>
</reference>
<sequence length="77" mass="8623">MFLLFGSSDTNLDFELITNINEAQRRVTESLLLSPVTVTTTVTTTTTTTTTTITTTTTTADPFGQYPIYYSQQKRNF</sequence>
<evidence type="ECO:0000313" key="2">
    <source>
        <dbReference type="Proteomes" id="UP000308018"/>
    </source>
</evidence>
<name>A0AB38NQS9_9VIBR</name>
<evidence type="ECO:0000313" key="1">
    <source>
        <dbReference type="EMBL" id="TKG32956.1"/>
    </source>
</evidence>
<accession>A0AB38NQS9</accession>
<comment type="caution">
    <text evidence="1">The sequence shown here is derived from an EMBL/GenBank/DDBJ whole genome shotgun (WGS) entry which is preliminary data.</text>
</comment>
<gene>
    <name evidence="1" type="ORF">FC057_12175</name>
</gene>